<dbReference type="eggNOG" id="COG1160">
    <property type="taxonomic scope" value="Bacteria"/>
</dbReference>
<feature type="binding site" evidence="8">
    <location>
        <begin position="9"/>
        <end position="16"/>
    </location>
    <ligand>
        <name>GTP</name>
        <dbReference type="ChEBI" id="CHEBI:37565"/>
        <label>1</label>
    </ligand>
</feature>
<evidence type="ECO:0000256" key="4">
    <source>
        <dbReference type="ARBA" id="ARBA00022737"/>
    </source>
</evidence>
<name>B3R0E4_PHYMT</name>
<evidence type="ECO:0000313" key="12">
    <source>
        <dbReference type="EMBL" id="CAP18308.1"/>
    </source>
</evidence>
<dbReference type="KEGG" id="pml:ATP_00121"/>
<dbReference type="InterPro" id="IPR032859">
    <property type="entry name" value="KH_dom-like"/>
</dbReference>
<dbReference type="PROSITE" id="PS51712">
    <property type="entry name" value="G_ENGA"/>
    <property type="match status" value="2"/>
</dbReference>
<keyword evidence="4 10" id="KW-0677">Repeat</keyword>
<dbReference type="Pfam" id="PF01926">
    <property type="entry name" value="MMR_HSR1"/>
    <property type="match status" value="2"/>
</dbReference>
<evidence type="ECO:0000256" key="8">
    <source>
        <dbReference type="HAMAP-Rule" id="MF_00195"/>
    </source>
</evidence>
<sequence length="441" mass="50805">MNFKVAIVGRPNVGKSSIFNRILKKRLSIVHDKPGITRDRIYAQADWLTKSFDIIDTGGIEIKNTPFLKQIKYQVQLAIDEANLILFVVDGRIFGNQGDIYISKILLKTKKPVILVINKIDNKDLLSNTYDFYSLGFKNIQIVSANHGIGIGDLLDKIIFFHHKKEYFSKDSVIKFCLLGRPNVGKSTLTNMILSQERMVVSDIAGTTTDAVDTFFQKGEKIYQVIDTAGIKKRGKIYEKEDKYSVLRALSALGRSDIACLVLDADRGISEQDKNIAGLILEYNKACIIIVNKWDLIKTEDYDQTKYFINKIRNEFQFLNYVPIVFLSAKNENKNKKEKLLNLLNQIFLNYTQKFSNYILNNILQESVLIHSISSFNKGKAKFNYITQTKNKFPEFVCFVNNPKFIHFSYERFLKNQFRKNLNLEGVPLKIIFKPKEIKDL</sequence>
<evidence type="ECO:0000256" key="3">
    <source>
        <dbReference type="ARBA" id="ARBA00022517"/>
    </source>
</evidence>
<comment type="function">
    <text evidence="8 10">GTPase that plays an essential role in the late steps of ribosome biogenesis.</text>
</comment>
<dbReference type="InterPro" id="IPR016484">
    <property type="entry name" value="GTPase_Der"/>
</dbReference>
<keyword evidence="5 8" id="KW-0547">Nucleotide-binding</keyword>
<keyword evidence="6 8" id="KW-0342">GTP-binding</keyword>
<evidence type="ECO:0000313" key="13">
    <source>
        <dbReference type="Proteomes" id="UP000002020"/>
    </source>
</evidence>
<dbReference type="NCBIfam" id="TIGR03594">
    <property type="entry name" value="GTPase_EngA"/>
    <property type="match status" value="1"/>
</dbReference>
<dbReference type="HAMAP" id="MF_00195">
    <property type="entry name" value="GTPase_Der"/>
    <property type="match status" value="1"/>
</dbReference>
<evidence type="ECO:0000256" key="5">
    <source>
        <dbReference type="ARBA" id="ARBA00022741"/>
    </source>
</evidence>
<evidence type="ECO:0000259" key="11">
    <source>
        <dbReference type="PROSITE" id="PS51712"/>
    </source>
</evidence>
<evidence type="ECO:0000256" key="9">
    <source>
        <dbReference type="PROSITE-ProRule" id="PRU01049"/>
    </source>
</evidence>
<comment type="subunit">
    <text evidence="8">Associates with the 50S ribosomal subunit.</text>
</comment>
<evidence type="ECO:0000256" key="2">
    <source>
        <dbReference type="ARBA" id="ARBA00020953"/>
    </source>
</evidence>
<dbReference type="CDD" id="cd01894">
    <property type="entry name" value="EngA1"/>
    <property type="match status" value="1"/>
</dbReference>
<keyword evidence="13" id="KW-1185">Reference proteome</keyword>
<dbReference type="GO" id="GO:0005525">
    <property type="term" value="F:GTP binding"/>
    <property type="evidence" value="ECO:0007669"/>
    <property type="project" value="UniProtKB-UniRule"/>
</dbReference>
<evidence type="ECO:0000256" key="6">
    <source>
        <dbReference type="ARBA" id="ARBA00023134"/>
    </source>
</evidence>
<evidence type="ECO:0000256" key="1">
    <source>
        <dbReference type="ARBA" id="ARBA00008279"/>
    </source>
</evidence>
<feature type="domain" description="EngA-type G" evidence="11">
    <location>
        <begin position="3"/>
        <end position="166"/>
    </location>
</feature>
<protein>
    <recommendedName>
        <fullName evidence="2 8">GTPase Der</fullName>
    </recommendedName>
    <alternativeName>
        <fullName evidence="7 8">GTP-binding protein EngA</fullName>
    </alternativeName>
</protein>
<feature type="binding site" evidence="8">
    <location>
        <begin position="292"/>
        <end position="295"/>
    </location>
    <ligand>
        <name>GTP</name>
        <dbReference type="ChEBI" id="CHEBI:37565"/>
        <label>2</label>
    </ligand>
</feature>
<dbReference type="PRINTS" id="PR00326">
    <property type="entry name" value="GTP1OBG"/>
</dbReference>
<feature type="domain" description="EngA-type G" evidence="11">
    <location>
        <begin position="174"/>
        <end position="352"/>
    </location>
</feature>
<dbReference type="PANTHER" id="PTHR43834">
    <property type="entry name" value="GTPASE DER"/>
    <property type="match status" value="1"/>
</dbReference>
<dbReference type="Gene3D" id="3.30.300.20">
    <property type="match status" value="1"/>
</dbReference>
<feature type="binding site" evidence="8">
    <location>
        <begin position="56"/>
        <end position="60"/>
    </location>
    <ligand>
        <name>GTP</name>
        <dbReference type="ChEBI" id="CHEBI:37565"/>
        <label>1</label>
    </ligand>
</feature>
<dbReference type="InterPro" id="IPR006073">
    <property type="entry name" value="GTP-bd"/>
</dbReference>
<dbReference type="FunFam" id="3.40.50.300:FF:000040">
    <property type="entry name" value="GTPase Der"/>
    <property type="match status" value="1"/>
</dbReference>
<dbReference type="EMBL" id="CU469464">
    <property type="protein sequence ID" value="CAP18308.1"/>
    <property type="molecule type" value="Genomic_DNA"/>
</dbReference>
<dbReference type="InterPro" id="IPR027417">
    <property type="entry name" value="P-loop_NTPase"/>
</dbReference>
<keyword evidence="3 8" id="KW-0690">Ribosome biogenesis</keyword>
<dbReference type="InterPro" id="IPR031166">
    <property type="entry name" value="G_ENGA"/>
</dbReference>
<accession>B3R0E4</accession>
<comment type="similarity">
    <text evidence="1 8 9 10">Belongs to the TRAFAC class TrmE-Era-EngA-EngB-Septin-like GTPase superfamily. EngA (Der) GTPase family.</text>
</comment>
<dbReference type="STRING" id="37692.ATP_00121"/>
<dbReference type="SUPFAM" id="SSF52540">
    <property type="entry name" value="P-loop containing nucleoside triphosphate hydrolases"/>
    <property type="match status" value="2"/>
</dbReference>
<dbReference type="NCBIfam" id="TIGR00231">
    <property type="entry name" value="small_GTP"/>
    <property type="match status" value="2"/>
</dbReference>
<dbReference type="InterPro" id="IPR015946">
    <property type="entry name" value="KH_dom-like_a/b"/>
</dbReference>
<proteinExistence type="inferred from homology"/>
<dbReference type="Proteomes" id="UP000002020">
    <property type="component" value="Chromosome"/>
</dbReference>
<dbReference type="FunFam" id="3.40.50.300:FF:000057">
    <property type="entry name" value="GTPase Der"/>
    <property type="match status" value="1"/>
</dbReference>
<evidence type="ECO:0000256" key="7">
    <source>
        <dbReference type="ARBA" id="ARBA00032345"/>
    </source>
</evidence>
<dbReference type="AlphaFoldDB" id="B3R0E4"/>
<dbReference type="Gene3D" id="3.40.50.300">
    <property type="entry name" value="P-loop containing nucleotide triphosphate hydrolases"/>
    <property type="match status" value="2"/>
</dbReference>
<evidence type="ECO:0000256" key="10">
    <source>
        <dbReference type="RuleBase" id="RU004481"/>
    </source>
</evidence>
<gene>
    <name evidence="8" type="primary">der</name>
    <name evidence="12" type="synonym">engA</name>
    <name evidence="12" type="ordered locus">ATP_00121</name>
</gene>
<dbReference type="CDD" id="cd01895">
    <property type="entry name" value="EngA2"/>
    <property type="match status" value="1"/>
</dbReference>
<dbReference type="InterPro" id="IPR005225">
    <property type="entry name" value="Small_GTP-bd"/>
</dbReference>
<organism evidence="13">
    <name type="scientific">Phytoplasma mali (strain AT)</name>
    <dbReference type="NCBI Taxonomy" id="482235"/>
    <lineage>
        <taxon>Bacteria</taxon>
        <taxon>Bacillati</taxon>
        <taxon>Mycoplasmatota</taxon>
        <taxon>Mollicutes</taxon>
        <taxon>Acholeplasmatales</taxon>
        <taxon>Acholeplasmataceae</taxon>
        <taxon>Candidatus Phytoplasma</taxon>
        <taxon>16SrX (Apple proliferation group)</taxon>
    </lineage>
</organism>
<dbReference type="Pfam" id="PF14714">
    <property type="entry name" value="KH_dom-like"/>
    <property type="match status" value="1"/>
</dbReference>
<feature type="binding site" evidence="8">
    <location>
        <begin position="118"/>
        <end position="121"/>
    </location>
    <ligand>
        <name>GTP</name>
        <dbReference type="ChEBI" id="CHEBI:37565"/>
        <label>1</label>
    </ligand>
</feature>
<dbReference type="HOGENOM" id="CLU_016077_6_2_14"/>
<reference evidence="12 13" key="1">
    <citation type="journal article" date="2008" name="BMC Genomics">
        <title>The linear chromosome of the plant-pathogenic mycoplasma 'Candidatus Phytoplasma mali'.</title>
        <authorList>
            <person name="Kube M."/>
            <person name="Schneider B."/>
            <person name="Kuhl H."/>
            <person name="Dandekar T."/>
            <person name="Heitmann K."/>
            <person name="Migdoll A.M."/>
            <person name="Reinhardt R."/>
            <person name="Seemueller E."/>
        </authorList>
    </citation>
    <scope>NUCLEOTIDE SEQUENCE [LARGE SCALE GENOMIC DNA]</scope>
    <source>
        <strain evidence="12 13">AT</strain>
    </source>
</reference>
<dbReference type="PIRSF" id="PIRSF006485">
    <property type="entry name" value="GTP-binding_EngA"/>
    <property type="match status" value="1"/>
</dbReference>
<feature type="binding site" evidence="8">
    <location>
        <begin position="180"/>
        <end position="187"/>
    </location>
    <ligand>
        <name>GTP</name>
        <dbReference type="ChEBI" id="CHEBI:37565"/>
        <label>2</label>
    </ligand>
</feature>
<dbReference type="GO" id="GO:0042254">
    <property type="term" value="P:ribosome biogenesis"/>
    <property type="evidence" value="ECO:0007669"/>
    <property type="project" value="UniProtKB-KW"/>
</dbReference>
<dbReference type="GO" id="GO:0043022">
    <property type="term" value="F:ribosome binding"/>
    <property type="evidence" value="ECO:0007669"/>
    <property type="project" value="TreeGrafter"/>
</dbReference>
<feature type="binding site" evidence="8">
    <location>
        <begin position="227"/>
        <end position="231"/>
    </location>
    <ligand>
        <name>GTP</name>
        <dbReference type="ChEBI" id="CHEBI:37565"/>
        <label>2</label>
    </ligand>
</feature>
<dbReference type="PANTHER" id="PTHR43834:SF6">
    <property type="entry name" value="GTPASE DER"/>
    <property type="match status" value="1"/>
</dbReference>